<dbReference type="OMA" id="THINACR"/>
<keyword evidence="3" id="KW-1185">Reference proteome</keyword>
<dbReference type="eggNOG" id="ENOG502SIW4">
    <property type="taxonomic scope" value="Eukaryota"/>
</dbReference>
<dbReference type="OrthoDB" id="3239511at2759"/>
<organism evidence="2 3">
    <name type="scientific">Agaricus bisporus var. burnettii (strain JB137-S8 / ATCC MYA-4627 / FGSC 10392)</name>
    <name type="common">White button mushroom</name>
    <dbReference type="NCBI Taxonomy" id="597362"/>
    <lineage>
        <taxon>Eukaryota</taxon>
        <taxon>Fungi</taxon>
        <taxon>Dikarya</taxon>
        <taxon>Basidiomycota</taxon>
        <taxon>Agaricomycotina</taxon>
        <taxon>Agaricomycetes</taxon>
        <taxon>Agaricomycetidae</taxon>
        <taxon>Agaricales</taxon>
        <taxon>Agaricineae</taxon>
        <taxon>Agaricaceae</taxon>
        <taxon>Agaricus</taxon>
    </lineage>
</organism>
<dbReference type="EMBL" id="JH971400">
    <property type="protein sequence ID" value="EKM76684.1"/>
    <property type="molecule type" value="Genomic_DNA"/>
</dbReference>
<dbReference type="KEGG" id="abp:AGABI1DRAFT93876"/>
<feature type="region of interest" description="Disordered" evidence="1">
    <location>
        <begin position="1"/>
        <end position="41"/>
    </location>
</feature>
<name>K5VQE7_AGABU</name>
<dbReference type="STRING" id="597362.K5VQE7"/>
<accession>K5VQE7</accession>
<evidence type="ECO:0000313" key="2">
    <source>
        <dbReference type="EMBL" id="EKM76684.1"/>
    </source>
</evidence>
<gene>
    <name evidence="2" type="ORF">AGABI1DRAFT_93876</name>
</gene>
<dbReference type="Pfam" id="PF18759">
    <property type="entry name" value="Plavaka"/>
    <property type="match status" value="1"/>
</dbReference>
<sequence>MWLKILSPGDSNEHSEFSYDDDTAYTNIPELSDHRTSPAPPVTLDAVVQDTTESPRYPSGEIMENLPEPDTIYTEYHPSSGRAPTLKPLHEHGHRLFPNIVPEKRPWEPFRTRLDFEILEFAMETGLNQKQLSRYIDLIHKAAEYASNDEDKFTVQSATEAMKLWELAASRRIPFRTETIEQQYKREPQPRSFKFIYRDPWDWALQSIKDPRLQNHIVWDPERTYRWNGSIWERFFDEPWSGEAWWRAQSSLPEDAPKESKIIPFIIYADKDKLSSFGTAMGYPIVARLASLPVGIRNSEGIGGGSIVGWLPIVKEETSETGKTGFVNFKTAVYHSSFKRFLTKISQFSKVGSSNKCGDEIWRFLWPLILILSADYEEFTVMALIRGLKSGFPCPVCLVPRDLQWDLSKDFSLRTQAATQAILYETMMLPTQEQRNTFLKDSGSLRGVENAFWSVNYTDLHAAISYDCLHSDDNGLWEDHFFPVFKDLAKELGRQNVSLIDNRFDAVPRWRELHHFGSVMNITFNDGSKNKDISKVFLYAAQPVFTRDRNSSGYHLMCCLRKYLNAYLQFISAREAAPAPDQIQLDNAHEEAGGMKSWNFPKIHLRKHLCRDIREKGILQAEHHLTVAAFIRNQIDVLDDYIRTTSVNSNESEDQSSDSESEATVSCFRITEEYMDYRKLGAPQAPCSFEAFETEHQGIKSQAFLSFRKKLSRFLGSFLPSHNIPFPGPPGTQTLKLKGTDELIEWWYLRIKYTCSSDWELKVDHIRCSPQFHGAPRYDCVLINGTTENFFARILAFFTLTINGHELSFAYVQPYDPVYQHTNRLISDRELELLRF</sequence>
<evidence type="ECO:0000313" key="3">
    <source>
        <dbReference type="Proteomes" id="UP000008493"/>
    </source>
</evidence>
<dbReference type="RefSeq" id="XP_007332597.1">
    <property type="nucleotide sequence ID" value="XM_007332535.1"/>
</dbReference>
<reference evidence="3" key="1">
    <citation type="journal article" date="2012" name="Proc. Natl. Acad. Sci. U.S.A.">
        <title>Genome sequence of the button mushroom Agaricus bisporus reveals mechanisms governing adaptation to a humic-rich ecological niche.</title>
        <authorList>
            <person name="Morin E."/>
            <person name="Kohler A."/>
            <person name="Baker A.R."/>
            <person name="Foulongne-Oriol M."/>
            <person name="Lombard V."/>
            <person name="Nagy L.G."/>
            <person name="Ohm R.A."/>
            <person name="Patyshakuliyeva A."/>
            <person name="Brun A."/>
            <person name="Aerts A.L."/>
            <person name="Bailey A.M."/>
            <person name="Billette C."/>
            <person name="Coutinho P.M."/>
            <person name="Deakin G."/>
            <person name="Doddapaneni H."/>
            <person name="Floudas D."/>
            <person name="Grimwood J."/>
            <person name="Hilden K."/>
            <person name="Kuees U."/>
            <person name="LaButti K.M."/>
            <person name="Lapidus A."/>
            <person name="Lindquist E.A."/>
            <person name="Lucas S.M."/>
            <person name="Murat C."/>
            <person name="Riley R.W."/>
            <person name="Salamov A.A."/>
            <person name="Schmutz J."/>
            <person name="Subramanian V."/>
            <person name="Woesten H.A.B."/>
            <person name="Xu J."/>
            <person name="Eastwood D.C."/>
            <person name="Foster G.D."/>
            <person name="Sonnenberg A.S."/>
            <person name="Cullen D."/>
            <person name="de Vries R.P."/>
            <person name="Lundell T."/>
            <person name="Hibbett D.S."/>
            <person name="Henrissat B."/>
            <person name="Burton K.S."/>
            <person name="Kerrigan R.W."/>
            <person name="Challen M.P."/>
            <person name="Grigoriev I.V."/>
            <person name="Martin F."/>
        </authorList>
    </citation>
    <scope>NUCLEOTIDE SEQUENCE [LARGE SCALE GENOMIC DNA]</scope>
    <source>
        <strain evidence="3">JB137-S8 / ATCC MYA-4627 / FGSC 10392</strain>
    </source>
</reference>
<dbReference type="HOGENOM" id="CLU_009122_0_0_1"/>
<dbReference type="InParanoid" id="K5VQE7"/>
<dbReference type="InterPro" id="IPR041078">
    <property type="entry name" value="Plavaka"/>
</dbReference>
<dbReference type="Proteomes" id="UP000008493">
    <property type="component" value="Unassembled WGS sequence"/>
</dbReference>
<dbReference type="AlphaFoldDB" id="K5VQE7"/>
<proteinExistence type="predicted"/>
<dbReference type="GeneID" id="18832534"/>
<evidence type="ECO:0000256" key="1">
    <source>
        <dbReference type="SAM" id="MobiDB-lite"/>
    </source>
</evidence>
<protein>
    <submittedName>
        <fullName evidence="2">Uncharacterized protein</fullName>
    </submittedName>
</protein>